<dbReference type="Proteomes" id="UP000031668">
    <property type="component" value="Unassembled WGS sequence"/>
</dbReference>
<comment type="caution">
    <text evidence="1">The sequence shown here is derived from an EMBL/GenBank/DDBJ whole genome shotgun (WGS) entry which is preliminary data.</text>
</comment>
<reference evidence="1 2" key="1">
    <citation type="journal article" date="2014" name="Genome Biol. Evol.">
        <title>The genome of the myxosporean Thelohanellus kitauei shows adaptations to nutrient acquisition within its fish host.</title>
        <authorList>
            <person name="Yang Y."/>
            <person name="Xiong J."/>
            <person name="Zhou Z."/>
            <person name="Huo F."/>
            <person name="Miao W."/>
            <person name="Ran C."/>
            <person name="Liu Y."/>
            <person name="Zhang J."/>
            <person name="Feng J."/>
            <person name="Wang M."/>
            <person name="Wang M."/>
            <person name="Wang L."/>
            <person name="Yao B."/>
        </authorList>
    </citation>
    <scope>NUCLEOTIDE SEQUENCE [LARGE SCALE GENOMIC DNA]</scope>
    <source>
        <strain evidence="1">Wuqing</strain>
    </source>
</reference>
<protein>
    <submittedName>
        <fullName evidence="1">Uncharacterized protein</fullName>
    </submittedName>
</protein>
<name>A0A0C2IA98_THEKT</name>
<dbReference type="OrthoDB" id="10622857at2759"/>
<dbReference type="AlphaFoldDB" id="A0A0C2IA98"/>
<proteinExistence type="predicted"/>
<evidence type="ECO:0000313" key="1">
    <source>
        <dbReference type="EMBL" id="KII62233.1"/>
    </source>
</evidence>
<keyword evidence="2" id="KW-1185">Reference proteome</keyword>
<sequence length="675" mass="77910">MGINFDKLKFKSLYSSRYSNINLTIENFQLNNLLRSNNIEPSNLETQNSSRKFLSSKSLTSDYETSQLKSQLSILFDETILYLNVDLLLYIYNHVLPILDDYSVINSSMPFNVGSHTFYKAQMSNEFNQNRWETKYYFLILASFQTFILKFDPELEQSFNRTFVLKTTFDFTYEIKNGISELKFILKEFPLDFESSGPSDQNGIVKRFLDLQDLSLSACFVSNNISSFEATIDTLVCNLSFKNLKLLYGVFNKYIVNPSTSSKSSQNYLVKCSENTCTPNVFQPHNLCTHSLGLESGYDKLGIYVDQNVYARYIDGFYYVSKVLMISSSHYVVTILQMNVDYEISAKDKVAIIPFSAIKTKNFTKNDLVLMKNARNESKNYKIGQINEISDEYVIIQSFHDYSFEKTKMDNVLVFPRSFLSKYKGIGLRLFVRYTDGVFYPSIVMKRKSFAITYLVFRSTNTSVKTVHRLVDDSSFAFMWDQINLNSIQSGDKVLVILKNQPECFGKVATFIKQQNSLVYVKYFHDGNRLQVPTSDCLNVRQQQYGINGLGSRFYALMENKIFPILQISGFSDNQRYFNPKSQAEIRSKRIERLFVDSKPSAKILYPFQPVIINLDKGRKSYSVGNILGRCDTSNYYVMLPDGDVRLFEISKLIIRNPKAKIVKQIPLSLIDQEV</sequence>
<dbReference type="EMBL" id="JWZT01005048">
    <property type="protein sequence ID" value="KII62233.1"/>
    <property type="molecule type" value="Genomic_DNA"/>
</dbReference>
<evidence type="ECO:0000313" key="2">
    <source>
        <dbReference type="Proteomes" id="UP000031668"/>
    </source>
</evidence>
<accession>A0A0C2IA98</accession>
<organism evidence="1 2">
    <name type="scientific">Thelohanellus kitauei</name>
    <name type="common">Myxosporean</name>
    <dbReference type="NCBI Taxonomy" id="669202"/>
    <lineage>
        <taxon>Eukaryota</taxon>
        <taxon>Metazoa</taxon>
        <taxon>Cnidaria</taxon>
        <taxon>Myxozoa</taxon>
        <taxon>Myxosporea</taxon>
        <taxon>Bivalvulida</taxon>
        <taxon>Platysporina</taxon>
        <taxon>Myxobolidae</taxon>
        <taxon>Thelohanellus</taxon>
    </lineage>
</organism>
<gene>
    <name evidence="1" type="ORF">RF11_06870</name>
</gene>